<gene>
    <name evidence="1" type="ORF">MEUPH1_LOCUS23355</name>
</gene>
<proteinExistence type="predicted"/>
<name>A0AAV0XKV0_9HEMI</name>
<evidence type="ECO:0000313" key="2">
    <source>
        <dbReference type="Proteomes" id="UP001160148"/>
    </source>
</evidence>
<organism evidence="1 2">
    <name type="scientific">Macrosiphum euphorbiae</name>
    <name type="common">potato aphid</name>
    <dbReference type="NCBI Taxonomy" id="13131"/>
    <lineage>
        <taxon>Eukaryota</taxon>
        <taxon>Metazoa</taxon>
        <taxon>Ecdysozoa</taxon>
        <taxon>Arthropoda</taxon>
        <taxon>Hexapoda</taxon>
        <taxon>Insecta</taxon>
        <taxon>Pterygota</taxon>
        <taxon>Neoptera</taxon>
        <taxon>Paraneoptera</taxon>
        <taxon>Hemiptera</taxon>
        <taxon>Sternorrhyncha</taxon>
        <taxon>Aphidomorpha</taxon>
        <taxon>Aphidoidea</taxon>
        <taxon>Aphididae</taxon>
        <taxon>Macrosiphini</taxon>
        <taxon>Macrosiphum</taxon>
    </lineage>
</organism>
<sequence>MSFGRYPETGNTTFVVWGCVYDQRYIETVLKILKYQRARASRDNAAPYRSQDTYFTVITTTKYDSALWQHSTRIVVVVTRPHDDRAG</sequence>
<dbReference type="AlphaFoldDB" id="A0AAV0XKV0"/>
<dbReference type="EMBL" id="CARXXK010000005">
    <property type="protein sequence ID" value="CAI6369070.1"/>
    <property type="molecule type" value="Genomic_DNA"/>
</dbReference>
<keyword evidence="2" id="KW-1185">Reference proteome</keyword>
<comment type="caution">
    <text evidence="1">The sequence shown here is derived from an EMBL/GenBank/DDBJ whole genome shotgun (WGS) entry which is preliminary data.</text>
</comment>
<reference evidence="1 2" key="1">
    <citation type="submission" date="2023-01" db="EMBL/GenBank/DDBJ databases">
        <authorList>
            <person name="Whitehead M."/>
        </authorList>
    </citation>
    <scope>NUCLEOTIDE SEQUENCE [LARGE SCALE GENOMIC DNA]</scope>
</reference>
<protein>
    <submittedName>
        <fullName evidence="1">Uncharacterized protein</fullName>
    </submittedName>
</protein>
<accession>A0AAV0XKV0</accession>
<evidence type="ECO:0000313" key="1">
    <source>
        <dbReference type="EMBL" id="CAI6369070.1"/>
    </source>
</evidence>
<dbReference type="Proteomes" id="UP001160148">
    <property type="component" value="Unassembled WGS sequence"/>
</dbReference>